<dbReference type="SMART" id="SM00073">
    <property type="entry name" value="HPT"/>
    <property type="match status" value="1"/>
</dbReference>
<feature type="modified residue" description="Phosphohistidine" evidence="1">
    <location>
        <position position="59"/>
    </location>
</feature>
<organism evidence="3 4">
    <name type="scientific">Treponema maltophilum ATCC 51939</name>
    <dbReference type="NCBI Taxonomy" id="1125699"/>
    <lineage>
        <taxon>Bacteria</taxon>
        <taxon>Pseudomonadati</taxon>
        <taxon>Spirochaetota</taxon>
        <taxon>Spirochaetia</taxon>
        <taxon>Spirochaetales</taxon>
        <taxon>Treponemataceae</taxon>
        <taxon>Treponema</taxon>
    </lineage>
</organism>
<reference evidence="3 4" key="1">
    <citation type="submission" date="2013-04" db="EMBL/GenBank/DDBJ databases">
        <title>The Genome Sequence of Treponema maltophilum ATCC 51939.</title>
        <authorList>
            <consortium name="The Broad Institute Genomics Platform"/>
            <person name="Earl A."/>
            <person name="Ward D."/>
            <person name="Feldgarden M."/>
            <person name="Gevers D."/>
            <person name="Leonetti C."/>
            <person name="Blanton J.M."/>
            <person name="Dewhirst F.E."/>
            <person name="Izard J."/>
            <person name="Walker B."/>
            <person name="Young S."/>
            <person name="Zeng Q."/>
            <person name="Gargeya S."/>
            <person name="Fitzgerald M."/>
            <person name="Haas B."/>
            <person name="Abouelleil A."/>
            <person name="Allen A.W."/>
            <person name="Alvarado L."/>
            <person name="Arachchi H.M."/>
            <person name="Berlin A.M."/>
            <person name="Chapman S.B."/>
            <person name="Gainer-Dewar J."/>
            <person name="Goldberg J."/>
            <person name="Griggs A."/>
            <person name="Gujja S."/>
            <person name="Hansen M."/>
            <person name="Howarth C."/>
            <person name="Imamovic A."/>
            <person name="Ireland A."/>
            <person name="Larimer J."/>
            <person name="McCowan C."/>
            <person name="Murphy C."/>
            <person name="Pearson M."/>
            <person name="Poon T.W."/>
            <person name="Priest M."/>
            <person name="Roberts A."/>
            <person name="Saif S."/>
            <person name="Shea T."/>
            <person name="Sisk P."/>
            <person name="Sykes S."/>
            <person name="Wortman J."/>
            <person name="Nusbaum C."/>
            <person name="Birren B."/>
        </authorList>
    </citation>
    <scope>NUCLEOTIDE SEQUENCE [LARGE SCALE GENOMIC DNA]</scope>
    <source>
        <strain evidence="3 4">ATCC 51939</strain>
    </source>
</reference>
<dbReference type="GO" id="GO:0004672">
    <property type="term" value="F:protein kinase activity"/>
    <property type="evidence" value="ECO:0007669"/>
    <property type="project" value="UniProtKB-ARBA"/>
</dbReference>
<keyword evidence="1" id="KW-0597">Phosphoprotein</keyword>
<keyword evidence="4" id="KW-1185">Reference proteome</keyword>
<dbReference type="OrthoDB" id="6386737at2"/>
<dbReference type="HOGENOM" id="CLU_2095812_0_0_12"/>
<dbReference type="CDD" id="cd00088">
    <property type="entry name" value="HPT"/>
    <property type="match status" value="1"/>
</dbReference>
<dbReference type="EMBL" id="ATFF01000006">
    <property type="protein sequence ID" value="EPF31234.1"/>
    <property type="molecule type" value="Genomic_DNA"/>
</dbReference>
<evidence type="ECO:0000313" key="3">
    <source>
        <dbReference type="EMBL" id="EPF31234.1"/>
    </source>
</evidence>
<dbReference type="PROSITE" id="PS50894">
    <property type="entry name" value="HPT"/>
    <property type="match status" value="1"/>
</dbReference>
<dbReference type="Proteomes" id="UP000014541">
    <property type="component" value="Unassembled WGS sequence"/>
</dbReference>
<sequence>MTDEFVLVDYKQAIRDLDNDASLYKDLLDCWFSEMQLDKAVLEKLCQKEDLSEAAAYVHRVKGAAGSLGAHALFETAQKTENLLRGKTQGNVREHIEELLSVYDSTEKEFKLIRTRF</sequence>
<evidence type="ECO:0000259" key="2">
    <source>
        <dbReference type="PROSITE" id="PS50894"/>
    </source>
</evidence>
<dbReference type="InterPro" id="IPR036641">
    <property type="entry name" value="HPT_dom_sf"/>
</dbReference>
<dbReference type="SUPFAM" id="SSF47226">
    <property type="entry name" value="Histidine-containing phosphotransfer domain, HPT domain"/>
    <property type="match status" value="1"/>
</dbReference>
<name>S3L373_TREMA</name>
<dbReference type="PATRIC" id="fig|1125699.3.peg.1588"/>
<comment type="caution">
    <text evidence="3">The sequence shown here is derived from an EMBL/GenBank/DDBJ whole genome shotgun (WGS) entry which is preliminary data.</text>
</comment>
<dbReference type="Pfam" id="PF01627">
    <property type="entry name" value="Hpt"/>
    <property type="match status" value="1"/>
</dbReference>
<dbReference type="AlphaFoldDB" id="S3L373"/>
<gene>
    <name evidence="3" type="ORF">HMPREF9194_01577</name>
</gene>
<dbReference type="GO" id="GO:0000160">
    <property type="term" value="P:phosphorelay signal transduction system"/>
    <property type="evidence" value="ECO:0007669"/>
    <property type="project" value="InterPro"/>
</dbReference>
<proteinExistence type="predicted"/>
<dbReference type="eggNOG" id="ENOG5030V0S">
    <property type="taxonomic scope" value="Bacteria"/>
</dbReference>
<evidence type="ECO:0000313" key="4">
    <source>
        <dbReference type="Proteomes" id="UP000014541"/>
    </source>
</evidence>
<dbReference type="RefSeq" id="WP_016525845.1">
    <property type="nucleotide sequence ID" value="NZ_KE332518.1"/>
</dbReference>
<evidence type="ECO:0000256" key="1">
    <source>
        <dbReference type="PROSITE-ProRule" id="PRU00110"/>
    </source>
</evidence>
<dbReference type="Gene3D" id="1.20.120.160">
    <property type="entry name" value="HPT domain"/>
    <property type="match status" value="1"/>
</dbReference>
<accession>S3L373</accession>
<dbReference type="InterPro" id="IPR008207">
    <property type="entry name" value="Sig_transdc_His_kin_Hpt_dom"/>
</dbReference>
<feature type="domain" description="HPt" evidence="2">
    <location>
        <begin position="20"/>
        <end position="113"/>
    </location>
</feature>
<protein>
    <recommendedName>
        <fullName evidence="2">HPt domain-containing protein</fullName>
    </recommendedName>
</protein>